<gene>
    <name evidence="3" type="ORF">CDV36_009405</name>
</gene>
<evidence type="ECO:0000256" key="1">
    <source>
        <dbReference type="ARBA" id="ARBA00022737"/>
    </source>
</evidence>
<dbReference type="Proteomes" id="UP000277212">
    <property type="component" value="Unassembled WGS sequence"/>
</dbReference>
<reference evidence="3 4" key="1">
    <citation type="submission" date="2017-06" db="EMBL/GenBank/DDBJ databases">
        <title>Comparative genomic analysis of Ambrosia Fusariam Clade fungi.</title>
        <authorList>
            <person name="Stajich J.E."/>
            <person name="Carrillo J."/>
            <person name="Kijimoto T."/>
            <person name="Eskalen A."/>
            <person name="O'Donnell K."/>
            <person name="Kasson M."/>
        </authorList>
    </citation>
    <scope>NUCLEOTIDE SEQUENCE [LARGE SCALE GENOMIC DNA]</scope>
    <source>
        <strain evidence="3">UCR3666</strain>
    </source>
</reference>
<keyword evidence="1" id="KW-0677">Repeat</keyword>
<evidence type="ECO:0000259" key="2">
    <source>
        <dbReference type="PROSITE" id="PS50837"/>
    </source>
</evidence>
<dbReference type="SUPFAM" id="SSF48403">
    <property type="entry name" value="Ankyrin repeat"/>
    <property type="match status" value="1"/>
</dbReference>
<dbReference type="InterPro" id="IPR056884">
    <property type="entry name" value="NPHP3-like_N"/>
</dbReference>
<dbReference type="PANTHER" id="PTHR10039:SF14">
    <property type="entry name" value="NACHT DOMAIN-CONTAINING PROTEIN"/>
    <property type="match status" value="1"/>
</dbReference>
<evidence type="ECO:0000313" key="3">
    <source>
        <dbReference type="EMBL" id="RMJ10953.1"/>
    </source>
</evidence>
<protein>
    <recommendedName>
        <fullName evidence="2">NACHT domain-containing protein</fullName>
    </recommendedName>
</protein>
<feature type="domain" description="NACHT" evidence="2">
    <location>
        <begin position="68"/>
        <end position="214"/>
    </location>
</feature>
<dbReference type="InterPro" id="IPR007111">
    <property type="entry name" value="NACHT_NTPase"/>
</dbReference>
<dbReference type="EMBL" id="NKUJ01000184">
    <property type="protein sequence ID" value="RMJ10953.1"/>
    <property type="molecule type" value="Genomic_DNA"/>
</dbReference>
<comment type="caution">
    <text evidence="3">The sequence shown here is derived from an EMBL/GenBank/DDBJ whole genome shotgun (WGS) entry which is preliminary data.</text>
</comment>
<dbReference type="PANTHER" id="PTHR10039">
    <property type="entry name" value="AMELOGENIN"/>
    <property type="match status" value="1"/>
</dbReference>
<evidence type="ECO:0000313" key="4">
    <source>
        <dbReference type="Proteomes" id="UP000277212"/>
    </source>
</evidence>
<dbReference type="InterPro" id="IPR002110">
    <property type="entry name" value="Ankyrin_rpt"/>
</dbReference>
<dbReference type="Gene3D" id="3.40.50.300">
    <property type="entry name" value="P-loop containing nucleotide triphosphate hydrolases"/>
    <property type="match status" value="1"/>
</dbReference>
<dbReference type="Pfam" id="PF12796">
    <property type="entry name" value="Ank_2"/>
    <property type="match status" value="1"/>
</dbReference>
<dbReference type="Gene3D" id="1.25.40.20">
    <property type="entry name" value="Ankyrin repeat-containing domain"/>
    <property type="match status" value="1"/>
</dbReference>
<dbReference type="Pfam" id="PF24883">
    <property type="entry name" value="NPHP3_N"/>
    <property type="match status" value="1"/>
</dbReference>
<dbReference type="STRING" id="2010991.A0A3M2S069"/>
<dbReference type="InterPro" id="IPR027417">
    <property type="entry name" value="P-loop_NTPase"/>
</dbReference>
<accession>A0A3M2S069</accession>
<dbReference type="SUPFAM" id="SSF52540">
    <property type="entry name" value="P-loop containing nucleoside triphosphate hydrolases"/>
    <property type="match status" value="1"/>
</dbReference>
<dbReference type="InterPro" id="IPR036770">
    <property type="entry name" value="Ankyrin_rpt-contain_sf"/>
</dbReference>
<name>A0A3M2S069_9HYPO</name>
<dbReference type="AlphaFoldDB" id="A0A3M2S069"/>
<dbReference type="OrthoDB" id="21416at2759"/>
<proteinExistence type="predicted"/>
<dbReference type="PROSITE" id="PS50837">
    <property type="entry name" value="NACHT"/>
    <property type="match status" value="1"/>
</dbReference>
<organism evidence="3 4">
    <name type="scientific">Fusarium kuroshium</name>
    <dbReference type="NCBI Taxonomy" id="2010991"/>
    <lineage>
        <taxon>Eukaryota</taxon>
        <taxon>Fungi</taxon>
        <taxon>Dikarya</taxon>
        <taxon>Ascomycota</taxon>
        <taxon>Pezizomycotina</taxon>
        <taxon>Sordariomycetes</taxon>
        <taxon>Hypocreomycetidae</taxon>
        <taxon>Hypocreales</taxon>
        <taxon>Nectriaceae</taxon>
        <taxon>Fusarium</taxon>
        <taxon>Fusarium solani species complex</taxon>
    </lineage>
</organism>
<sequence length="869" mass="99494">MTTESDNEIQEAYEQHKLAMSELKVKLQSPDYRRDHEGFTQRRTEFSSGTWIFSEAKFQFWYGSTDSTILCISGLPGMGMTTLMSTVANKIMAEKECFGSQIGYFYFSPSLQEPHNSLLRTLLEQFMDQNEVLLSELVNKHLHAYADGVRETKVLQKLVKRAIETRRTTFLVLDGLDEYHHKEVDQTAEWLLATAKDLPDESSLRIIISYRRDSTNLNSRFDSYPSISLENSAHTKEVRRYCGQCCTELQYKFGLMPEKREEIAERAAELSNGNFLYARVLLGHVLSYPAAGNPGTRLWPSISPEAMSGIYHLIMSRLHRSKDGIRLLGLLLVAERPLRWQEAQALLCINAEKSTIDNSARGRYIHAAELCRGVVDFYRVTDDYSHSEEMIRILHADIKKSAPVERTRHNQHSPRACQAIPILFRILDEDIEYFEPLDYTVQHWYHHAKATVEAYVEGFHHTEYEEAITSLETFLGRRGSSPTPNVIELFKRIQEDARERNQQFRLKSRVSLVRRQIENLYWSKERSQEGERRPRLILKCPKPWCSFFTGSFGSVDERDLHLERHWRPFYCAVQDCFAHELGFEYLQELYCHHWRSHQSTFLLKSPQPSQDFSWTLEEACSSGNPVVMKEALSLHPFTRRTLTATLCIAASRGFQAVCELLLPMGADIHGPGDGFVESPLEVAASRGDADMVKLFLRWPIDPGTCRKALDIASKNGHYRATRLLFEAHVYPIVNLKGLLLNSIQGGNLPLTEYLLGQGLRYSIDEDLVDLVNWIMDNFEGIQHGYEVLELVLSMGDGLLNGKSIESAIKRGLIREVELMVRCPRLQFDDIYADGIWEAALDAKLTRLVGLLAKVKTIPVSESSMQKSGD</sequence>
<keyword evidence="4" id="KW-1185">Reference proteome</keyword>